<evidence type="ECO:0000256" key="3">
    <source>
        <dbReference type="PIRSR" id="PIRSR640198-3"/>
    </source>
</evidence>
<evidence type="ECO:0000259" key="4">
    <source>
        <dbReference type="PROSITE" id="PS51459"/>
    </source>
</evidence>
<dbReference type="InterPro" id="IPR036597">
    <property type="entry name" value="Fido-like_dom_sf"/>
</dbReference>
<dbReference type="Gene3D" id="1.10.3290.10">
    <property type="entry name" value="Fido-like domain"/>
    <property type="match status" value="1"/>
</dbReference>
<reference evidence="5 6" key="1">
    <citation type="journal article" date="2010" name="Nature">
        <title>Nitrite-driven anaerobic methane oxidation by oxygenic bacteria.</title>
        <authorList>
            <person name="Ettwig K.F."/>
            <person name="Butler M.K."/>
            <person name="Le Paslier D."/>
            <person name="Pelletier E."/>
            <person name="Mangenot S."/>
            <person name="Kuypers M.M.M."/>
            <person name="Schreiber F."/>
            <person name="Dutilh B.E."/>
            <person name="Zedelius J."/>
            <person name="de Beer D."/>
            <person name="Gloerich J."/>
            <person name="Wessels H.J.C.T."/>
            <person name="van Allen T."/>
            <person name="Luesken F."/>
            <person name="Wu M."/>
            <person name="van de Pas-Schoonen K.T."/>
            <person name="Op den Camp H.J.M."/>
            <person name="Janssen-Megens E.M."/>
            <person name="Francoijs K-J."/>
            <person name="Stunnenberg H."/>
            <person name="Weissenbach J."/>
            <person name="Jetten M.S.M."/>
            <person name="Strous M."/>
        </authorList>
    </citation>
    <scope>NUCLEOTIDE SEQUENCE [LARGE SCALE GENOMIC DNA]</scope>
</reference>
<dbReference type="EMBL" id="FP565575">
    <property type="protein sequence ID" value="CBE68944.1"/>
    <property type="molecule type" value="Genomic_DNA"/>
</dbReference>
<organism evidence="5 6">
    <name type="scientific">Methylomirabilis oxygeniifera</name>
    <dbReference type="NCBI Taxonomy" id="671143"/>
    <lineage>
        <taxon>Bacteria</taxon>
        <taxon>Candidatus Methylomirabilota</taxon>
        <taxon>Candidatus Methylomirabilia</taxon>
        <taxon>Candidatus Methylomirabilales</taxon>
        <taxon>Candidatus Methylomirabilaceae</taxon>
        <taxon>Candidatus Methylomirabilis</taxon>
    </lineage>
</organism>
<proteinExistence type="predicted"/>
<dbReference type="InterPro" id="IPR040198">
    <property type="entry name" value="Fido_containing"/>
</dbReference>
<gene>
    <name evidence="5" type="ORF">DAMO_1894</name>
</gene>
<dbReference type="Pfam" id="PF02661">
    <property type="entry name" value="Fic"/>
    <property type="match status" value="1"/>
</dbReference>
<feature type="site" description="Important for autoinhibition of adenylyltransferase activity" evidence="3">
    <location>
        <position position="60"/>
    </location>
</feature>
<dbReference type="eggNOG" id="COG3177">
    <property type="taxonomic scope" value="Bacteria"/>
</dbReference>
<dbReference type="Proteomes" id="UP000006898">
    <property type="component" value="Chromosome"/>
</dbReference>
<dbReference type="KEGG" id="mox:DAMO_1894"/>
<evidence type="ECO:0000313" key="5">
    <source>
        <dbReference type="EMBL" id="CBE68944.1"/>
    </source>
</evidence>
<feature type="domain" description="Fido" evidence="4">
    <location>
        <begin position="109"/>
        <end position="259"/>
    </location>
</feature>
<protein>
    <recommendedName>
        <fullName evidence="4">Fido domain-containing protein</fullName>
    </recommendedName>
</protein>
<dbReference type="HOGENOM" id="CLU_047250_2_2_0"/>
<dbReference type="InterPro" id="IPR025758">
    <property type="entry name" value="Fic/DOC_N"/>
</dbReference>
<dbReference type="STRING" id="671143.DAMO_1894"/>
<evidence type="ECO:0000256" key="2">
    <source>
        <dbReference type="PIRSR" id="PIRSR640198-2"/>
    </source>
</evidence>
<dbReference type="PATRIC" id="fig|671143.5.peg.1671"/>
<feature type="active site" evidence="1">
    <location>
        <position position="194"/>
    </location>
</feature>
<dbReference type="SUPFAM" id="SSF140931">
    <property type="entry name" value="Fic-like"/>
    <property type="match status" value="1"/>
</dbReference>
<dbReference type="AlphaFoldDB" id="D5MGR3"/>
<dbReference type="PANTHER" id="PTHR13504:SF38">
    <property type="entry name" value="FIDO DOMAIN-CONTAINING PROTEIN"/>
    <property type="match status" value="1"/>
</dbReference>
<dbReference type="PANTHER" id="PTHR13504">
    <property type="entry name" value="FIDO DOMAIN-CONTAINING PROTEIN DDB_G0283145"/>
    <property type="match status" value="1"/>
</dbReference>
<accession>D5MGR3</accession>
<dbReference type="InterPro" id="IPR003812">
    <property type="entry name" value="Fido"/>
</dbReference>
<feature type="binding site" evidence="2">
    <location>
        <begin position="198"/>
        <end position="205"/>
    </location>
    <ligand>
        <name>ATP</name>
        <dbReference type="ChEBI" id="CHEBI:30616"/>
    </ligand>
</feature>
<keyword evidence="2" id="KW-0547">Nucleotide-binding</keyword>
<evidence type="ECO:0000256" key="1">
    <source>
        <dbReference type="PIRSR" id="PIRSR640198-1"/>
    </source>
</evidence>
<sequence>MVAVAGFAPRFTITNPITASLAAIERARGFLEAATLSEGLIERMSARALLLEAHHTTHIEGTQLTLEQAERLWTGQAVKEASKDDVRELLNYREAFNLVSDYLGSGEPVTEGLIREIHKRLVEGVRGGTANPGRYRTTQNYVVNSRTREAIYTPPPPEQVPPLMRELVEWLRADTGVHPVLVSGIAQFQLVHIHPFKDGNGRTSRLLSMLCLYRAGYDFKRLFALSEFYDRDRGPFYAALQGVREHGMDMTGWLEYFVHGLASQLEEVKERDIAVVRAELLARHHRLTGRQGAVLVEVHAAGILSLGELEPRFPDVSRRSLQRDLQSLVEKGLLEVVGAALTDPNRQYVPAKGKSL</sequence>
<dbReference type="PROSITE" id="PS51459">
    <property type="entry name" value="FIDO"/>
    <property type="match status" value="1"/>
</dbReference>
<keyword evidence="2" id="KW-0067">ATP-binding</keyword>
<name>D5MGR3_METO1</name>
<dbReference type="GO" id="GO:0005524">
    <property type="term" value="F:ATP binding"/>
    <property type="evidence" value="ECO:0007669"/>
    <property type="project" value="UniProtKB-KW"/>
</dbReference>
<dbReference type="Pfam" id="PF13784">
    <property type="entry name" value="Fic_N"/>
    <property type="match status" value="1"/>
</dbReference>
<evidence type="ECO:0000313" key="6">
    <source>
        <dbReference type="Proteomes" id="UP000006898"/>
    </source>
</evidence>